<dbReference type="CDD" id="cd02440">
    <property type="entry name" value="AdoMet_MTases"/>
    <property type="match status" value="1"/>
</dbReference>
<dbReference type="InterPro" id="IPR029063">
    <property type="entry name" value="SAM-dependent_MTases_sf"/>
</dbReference>
<gene>
    <name evidence="2" type="ORF">GOMPHAMPRED_000930</name>
</gene>
<evidence type="ECO:0000313" key="3">
    <source>
        <dbReference type="Proteomes" id="UP000664169"/>
    </source>
</evidence>
<name>A0A8H3F2Y4_9LECA</name>
<keyword evidence="3" id="KW-1185">Reference proteome</keyword>
<evidence type="ECO:0000313" key="2">
    <source>
        <dbReference type="EMBL" id="CAF9916215.1"/>
    </source>
</evidence>
<dbReference type="EMBL" id="CAJPDQ010000011">
    <property type="protein sequence ID" value="CAF9916215.1"/>
    <property type="molecule type" value="Genomic_DNA"/>
</dbReference>
<dbReference type="SUPFAM" id="SSF53335">
    <property type="entry name" value="S-adenosyl-L-methionine-dependent methyltransferases"/>
    <property type="match status" value="1"/>
</dbReference>
<dbReference type="InterPro" id="IPR041698">
    <property type="entry name" value="Methyltransf_25"/>
</dbReference>
<dbReference type="Proteomes" id="UP000664169">
    <property type="component" value="Unassembled WGS sequence"/>
</dbReference>
<comment type="caution">
    <text evidence="2">The sequence shown here is derived from an EMBL/GenBank/DDBJ whole genome shotgun (WGS) entry which is preliminary data.</text>
</comment>
<organism evidence="2 3">
    <name type="scientific">Gomphillus americanus</name>
    <dbReference type="NCBI Taxonomy" id="1940652"/>
    <lineage>
        <taxon>Eukaryota</taxon>
        <taxon>Fungi</taxon>
        <taxon>Dikarya</taxon>
        <taxon>Ascomycota</taxon>
        <taxon>Pezizomycotina</taxon>
        <taxon>Lecanoromycetes</taxon>
        <taxon>OSLEUM clade</taxon>
        <taxon>Ostropomycetidae</taxon>
        <taxon>Ostropales</taxon>
        <taxon>Graphidaceae</taxon>
        <taxon>Gomphilloideae</taxon>
        <taxon>Gomphillus</taxon>
    </lineage>
</organism>
<accession>A0A8H3F2Y4</accession>
<protein>
    <recommendedName>
        <fullName evidence="1">Methyltransferase domain-containing protein</fullName>
    </recommendedName>
</protein>
<dbReference type="Gene3D" id="3.40.50.150">
    <property type="entry name" value="Vaccinia Virus protein VP39"/>
    <property type="match status" value="1"/>
</dbReference>
<sequence length="157" mass="17327">MVPQQQRSHKSDCDATAKDRVFTNGTCLDLGCGDGVGSAAFVPHFMKVVTIDLSKEMIAQAKARHQEQQRDPGRGLSSTESDIALFVQPAEAVLFLEILSYQPSHLSTSHVWYSLQHVDARGKTISSNTALFSQRTGEVLEYFKKTNIKNNSVAELD</sequence>
<dbReference type="Pfam" id="PF13649">
    <property type="entry name" value="Methyltransf_25"/>
    <property type="match status" value="1"/>
</dbReference>
<dbReference type="OrthoDB" id="10027013at2759"/>
<proteinExistence type="predicted"/>
<evidence type="ECO:0000259" key="1">
    <source>
        <dbReference type="Pfam" id="PF13649"/>
    </source>
</evidence>
<dbReference type="AlphaFoldDB" id="A0A8H3F2Y4"/>
<reference evidence="2" key="1">
    <citation type="submission" date="2021-03" db="EMBL/GenBank/DDBJ databases">
        <authorList>
            <person name="Tagirdzhanova G."/>
        </authorList>
    </citation>
    <scope>NUCLEOTIDE SEQUENCE</scope>
</reference>
<feature type="domain" description="Methyltransferase" evidence="1">
    <location>
        <begin position="28"/>
        <end position="69"/>
    </location>
</feature>